<proteinExistence type="predicted"/>
<dbReference type="OrthoDB" id="417252at2759"/>
<accession>A0A369JSV1</accession>
<keyword evidence="2" id="KW-1185">Reference proteome</keyword>
<comment type="caution">
    <text evidence="1">The sequence shown here is derived from an EMBL/GenBank/DDBJ whole genome shotgun (WGS) entry which is preliminary data.</text>
</comment>
<dbReference type="AlphaFoldDB" id="A0A369JSV1"/>
<organism evidence="1 2">
    <name type="scientific">Hypsizygus marmoreus</name>
    <name type="common">White beech mushroom</name>
    <name type="synonym">Agaricus marmoreus</name>
    <dbReference type="NCBI Taxonomy" id="39966"/>
    <lineage>
        <taxon>Eukaryota</taxon>
        <taxon>Fungi</taxon>
        <taxon>Dikarya</taxon>
        <taxon>Basidiomycota</taxon>
        <taxon>Agaricomycotina</taxon>
        <taxon>Agaricomycetes</taxon>
        <taxon>Agaricomycetidae</taxon>
        <taxon>Agaricales</taxon>
        <taxon>Tricholomatineae</taxon>
        <taxon>Lyophyllaceae</taxon>
        <taxon>Hypsizygus</taxon>
    </lineage>
</organism>
<gene>
    <name evidence="1" type="ORF">Hypma_010418</name>
</gene>
<evidence type="ECO:0000313" key="2">
    <source>
        <dbReference type="Proteomes" id="UP000076154"/>
    </source>
</evidence>
<dbReference type="InParanoid" id="A0A369JSV1"/>
<reference evidence="1" key="1">
    <citation type="submission" date="2018-04" db="EMBL/GenBank/DDBJ databases">
        <title>Whole genome sequencing of Hypsizygus marmoreus.</title>
        <authorList>
            <person name="Choi I.-G."/>
            <person name="Min B."/>
            <person name="Kim J.-G."/>
            <person name="Kim S."/>
            <person name="Oh Y.-L."/>
            <person name="Kong W.-S."/>
            <person name="Park H."/>
            <person name="Jeong J."/>
            <person name="Song E.-S."/>
        </authorList>
    </citation>
    <scope>NUCLEOTIDE SEQUENCE [LARGE SCALE GENOMIC DNA]</scope>
    <source>
        <strain evidence="1">51987-8</strain>
    </source>
</reference>
<evidence type="ECO:0000313" key="1">
    <source>
        <dbReference type="EMBL" id="RDB22444.1"/>
    </source>
</evidence>
<name>A0A369JSV1_HYPMA</name>
<dbReference type="EMBL" id="LUEZ02000050">
    <property type="protein sequence ID" value="RDB22444.1"/>
    <property type="molecule type" value="Genomic_DNA"/>
</dbReference>
<protein>
    <submittedName>
        <fullName evidence="1">Uncharacterized protein</fullName>
    </submittedName>
</protein>
<dbReference type="Proteomes" id="UP000076154">
    <property type="component" value="Unassembled WGS sequence"/>
</dbReference>
<sequence length="330" mass="36075">MPIFLRRLLGAADYLDHFRILSTETDFSTGSWNHAIEESTPCGTPSNLLACVHPHRLRARPCAAPCGSSTAMCSWTSATRRAACSYSTVVASTYVNAIQTTRPAPRFCGTSLPRPSSPCELWEADKVVSDEVFRGEFREESLDNAGSHPSLPYLLVIVLFAVRTLPPHHLYMQLVSVSSSTVICHASSFRPLSPMFPSPTTRHTTLPITPLTLFIRLRLLSTHLFRGSSLLPLPPSDLLLPALPYDHKLTSRLASPSQNVVKIMRSSQPYARPSSRRHSDSHCTPAFMAAVARSGIQVAPEVGGHGCFEVVVDAYNGLRSGMVKIVLGVR</sequence>